<organism evidence="8 9">
    <name type="scientific">Methyloceanibacter methanicus</name>
    <dbReference type="NCBI Taxonomy" id="1774968"/>
    <lineage>
        <taxon>Bacteria</taxon>
        <taxon>Pseudomonadati</taxon>
        <taxon>Pseudomonadota</taxon>
        <taxon>Alphaproteobacteria</taxon>
        <taxon>Hyphomicrobiales</taxon>
        <taxon>Hyphomicrobiaceae</taxon>
        <taxon>Methyloceanibacter</taxon>
    </lineage>
</organism>
<dbReference type="GO" id="GO:0009307">
    <property type="term" value="P:DNA restriction-modification system"/>
    <property type="evidence" value="ECO:0007669"/>
    <property type="project" value="UniProtKB-KW"/>
</dbReference>
<dbReference type="GO" id="GO:0008170">
    <property type="term" value="F:N-methyltransferase activity"/>
    <property type="evidence" value="ECO:0007669"/>
    <property type="project" value="InterPro"/>
</dbReference>
<keyword evidence="4" id="KW-0238">DNA-binding</keyword>
<evidence type="ECO:0008006" key="10">
    <source>
        <dbReference type="Google" id="ProtNLM"/>
    </source>
</evidence>
<evidence type="ECO:0000256" key="4">
    <source>
        <dbReference type="ARBA" id="ARBA00023125"/>
    </source>
</evidence>
<evidence type="ECO:0000256" key="2">
    <source>
        <dbReference type="ARBA" id="ARBA00010923"/>
    </source>
</evidence>
<evidence type="ECO:0000313" key="9">
    <source>
        <dbReference type="Proteomes" id="UP000094501"/>
    </source>
</evidence>
<reference evidence="8 9" key="1">
    <citation type="journal article" date="2016" name="Environ. Microbiol.">
        <title>New Methyloceanibacter diversity from North Sea sediments includes methanotroph containing solely the soluble methane monooxygenase.</title>
        <authorList>
            <person name="Vekeman B."/>
            <person name="Kerckhof F.M."/>
            <person name="Cremers G."/>
            <person name="de Vos P."/>
            <person name="Vandamme P."/>
            <person name="Boon N."/>
            <person name="Op den Camp H.J."/>
            <person name="Heylen K."/>
        </authorList>
    </citation>
    <scope>NUCLEOTIDE SEQUENCE [LARGE SCALE GENOMIC DNA]</scope>
    <source>
        <strain evidence="8 9">R-67174</strain>
    </source>
</reference>
<proteinExistence type="inferred from homology"/>
<dbReference type="PANTHER" id="PTHR43140:SF1">
    <property type="entry name" value="TYPE I RESTRICTION ENZYME ECOKI SPECIFICITY SUBUNIT"/>
    <property type="match status" value="1"/>
</dbReference>
<dbReference type="InterPro" id="IPR003356">
    <property type="entry name" value="DNA_methylase_A-5"/>
</dbReference>
<dbReference type="InterPro" id="IPR000055">
    <property type="entry name" value="Restrct_endonuc_typeI_TRD"/>
</dbReference>
<keyword evidence="5" id="KW-0175">Coiled coil</keyword>
<feature type="domain" description="DNA methylase adenine-specific" evidence="7">
    <location>
        <begin position="246"/>
        <end position="334"/>
    </location>
</feature>
<dbReference type="GO" id="GO:0003677">
    <property type="term" value="F:DNA binding"/>
    <property type="evidence" value="ECO:0007669"/>
    <property type="project" value="UniProtKB-KW"/>
</dbReference>
<name>A0A1E3W0H8_9HYPH</name>
<evidence type="ECO:0000256" key="1">
    <source>
        <dbReference type="ARBA" id="ARBA00006594"/>
    </source>
</evidence>
<comment type="caution">
    <text evidence="8">The sequence shown here is derived from an EMBL/GenBank/DDBJ whole genome shotgun (WGS) entry which is preliminary data.</text>
</comment>
<feature type="coiled-coil region" evidence="5">
    <location>
        <begin position="541"/>
        <end position="575"/>
    </location>
</feature>
<dbReference type="InterPro" id="IPR051212">
    <property type="entry name" value="Type-I_RE_S_subunit"/>
</dbReference>
<dbReference type="InterPro" id="IPR044946">
    <property type="entry name" value="Restrct_endonuc_typeI_TRD_sf"/>
</dbReference>
<dbReference type="Gene3D" id="3.90.220.20">
    <property type="entry name" value="DNA methylase specificity domains"/>
    <property type="match status" value="1"/>
</dbReference>
<evidence type="ECO:0000259" key="6">
    <source>
        <dbReference type="Pfam" id="PF01420"/>
    </source>
</evidence>
<comment type="similarity">
    <text evidence="2">Belongs to the type-I restriction system S methylase family.</text>
</comment>
<evidence type="ECO:0000259" key="7">
    <source>
        <dbReference type="Pfam" id="PF02384"/>
    </source>
</evidence>
<keyword evidence="9" id="KW-1185">Reference proteome</keyword>
<comment type="similarity">
    <text evidence="1">Belongs to the N(4)/N(6)-methyltransferase family.</text>
</comment>
<gene>
    <name evidence="8" type="ORF">AUC68_04820</name>
</gene>
<dbReference type="RefSeq" id="WP_069437254.1">
    <property type="nucleotide sequence ID" value="NZ_LPWG01000011.1"/>
</dbReference>
<dbReference type="SUPFAM" id="SSF116734">
    <property type="entry name" value="DNA methylase specificity domain"/>
    <property type="match status" value="1"/>
</dbReference>
<dbReference type="InterPro" id="IPR029063">
    <property type="entry name" value="SAM-dependent_MTases_sf"/>
</dbReference>
<protein>
    <recommendedName>
        <fullName evidence="10">DNA methylase adenine-specific domain-containing protein</fullName>
    </recommendedName>
</protein>
<dbReference type="PANTHER" id="PTHR43140">
    <property type="entry name" value="TYPE-1 RESTRICTION ENZYME ECOKI SPECIFICITY PROTEIN"/>
    <property type="match status" value="1"/>
</dbReference>
<dbReference type="AlphaFoldDB" id="A0A1E3W0H8"/>
<sequence length="577" mass="62860">MKADTVLSHFVLADALRGLRFDPVHAGTALSLMLLWSRLPAARLKGLPSFKDVSAEFVLAEPTKVAKTLCAENAEDVARLLAELRPGELESLRRALLDVLNTGQPVSEIAESVLQYCTPETWASKELSDRVLAILDAGKGARIQCAFSFVMRPAWNLSKQAHVDLSVEQKSLVPILSMLASACERTLQVSVKPISSLAAEPKGREAYDHALIFPPIGMRQKLETIGDYASTEALGARWGAHIGRWRSVVVVGNGLLFRTSSRDAAFKQELVYDDGLEAVVSLPRGAWPRSAMAVSALVFSDKDRLQNSKQSVRFIDASDPETLDNRTLSKLVAGDGRHPLSVDCTFAELSKSAFNLLVDRYVLDAESRRNRELLRNRETVRLSDIADVRRPQALPRGRKGALFEVREALLADIKNGRLDLPEKLSELPQSGAAKIESSILRSGDILLSIKGTIGKSTLVTAKVIAESKPVPVVPGQSFVIIRLRKGSAIGDPQVLLGYLRSPIAQSLLQGMAGGTTIANVAMGELKHLEVPIPSPEAQAQIVAEYDKLAKIQSEIDKLKEKMKNTEEHITNLAVGDN</sequence>
<dbReference type="SUPFAM" id="SSF53335">
    <property type="entry name" value="S-adenosyl-L-methionine-dependent methyltransferases"/>
    <property type="match status" value="1"/>
</dbReference>
<dbReference type="Pfam" id="PF01420">
    <property type="entry name" value="Methylase_S"/>
    <property type="match status" value="1"/>
</dbReference>
<dbReference type="Proteomes" id="UP000094501">
    <property type="component" value="Unassembled WGS sequence"/>
</dbReference>
<dbReference type="Gene3D" id="3.40.50.150">
    <property type="entry name" value="Vaccinia Virus protein VP39"/>
    <property type="match status" value="1"/>
</dbReference>
<evidence type="ECO:0000256" key="5">
    <source>
        <dbReference type="SAM" id="Coils"/>
    </source>
</evidence>
<dbReference type="Pfam" id="PF02384">
    <property type="entry name" value="N6_Mtase"/>
    <property type="match status" value="1"/>
</dbReference>
<feature type="domain" description="Type I restriction modification DNA specificity" evidence="6">
    <location>
        <begin position="416"/>
        <end position="557"/>
    </location>
</feature>
<evidence type="ECO:0000313" key="8">
    <source>
        <dbReference type="EMBL" id="ODR99314.1"/>
    </source>
</evidence>
<accession>A0A1E3W0H8</accession>
<dbReference type="OrthoDB" id="9806213at2"/>
<dbReference type="EMBL" id="LPWG01000011">
    <property type="protein sequence ID" value="ODR99314.1"/>
    <property type="molecule type" value="Genomic_DNA"/>
</dbReference>
<keyword evidence="3" id="KW-0680">Restriction system</keyword>
<evidence type="ECO:0000256" key="3">
    <source>
        <dbReference type="ARBA" id="ARBA00022747"/>
    </source>
</evidence>